<dbReference type="SUPFAM" id="SSF48208">
    <property type="entry name" value="Six-hairpin glycosidases"/>
    <property type="match status" value="1"/>
</dbReference>
<dbReference type="KEGG" id="smy:BJP26_13330"/>
<accession>A0A175XZ97</accession>
<dbReference type="InterPro" id="IPR008928">
    <property type="entry name" value="6-hairpin_glycosidase_sf"/>
</dbReference>
<name>A0A175XZ97_9SPHN</name>
<dbReference type="Proteomes" id="UP000078460">
    <property type="component" value="Unassembled WGS sequence"/>
</dbReference>
<sequence length="682" mass="72072">MSVKAGLRLSLGLAMALVLTGAGAAPAQVEHYAVREGLNVNSFTRAGPVAAHVVLRSGKQPRLLVAFPAGNSGTALWFEPLAKDAEWRLEGEPQPVTVRDAKGRPLHGVRFVATIAADRLVPRQAVLSSIRVLRDYQALGKAPAEVLTAARMTGDTIRWSRDRLDGAAGYDLAMRVTDGAIKNGAILAGKDGTIRFVVTALTGETPLTPRGGADLLNTKAQPDPGARNALTFLSYAEKYLAGSWRFDTYFGRDTLMSVRLLMPALQPAAVETGLASVLARLSPQGEVAHEEDIGEFAILDHQKADGSLSDAPVYNYNMVDSDYMLAPVARAWLLDDARGRARAVAFLAQRVGAETMGARMVRNLRFVLQQAAPFASDPVAAKLIALKPGMDAGEWRDSNDGLAGGRIPYDVNAVLVPAALDSAAALQASGLLRPYLAASDAPAFAGARAVADVWRAKAPPLFDVSLPAAAARQAVSRYAATIGVPASPALAAIGTAPVRFPAIALDAQGRPIPVQNSDPGFALLFETPSADALRVMAGGFIDAFPAGLRTGAGMLVANPAFADAAIQRKFSPNAYHGTVVWSWQQALVAAGLARQLERRDLPADVRAQLTRAQSCLWDGIDATKSVQSSELWSWRYADGRYSVVPFGAAGADVDESNAAQLWSTVYLALRRPTGTAVACTGR</sequence>
<dbReference type="AlphaFoldDB" id="A0A175XZ97"/>
<evidence type="ECO:0000313" key="2">
    <source>
        <dbReference type="Proteomes" id="UP000078460"/>
    </source>
</evidence>
<keyword evidence="2" id="KW-1185">Reference proteome</keyword>
<dbReference type="GeneID" id="93797666"/>
<organism evidence="1 2">
    <name type="scientific">Sphingomonas melonis TY</name>
    <dbReference type="NCBI Taxonomy" id="621456"/>
    <lineage>
        <taxon>Bacteria</taxon>
        <taxon>Pseudomonadati</taxon>
        <taxon>Pseudomonadota</taxon>
        <taxon>Alphaproteobacteria</taxon>
        <taxon>Sphingomonadales</taxon>
        <taxon>Sphingomonadaceae</taxon>
        <taxon>Sphingomonas</taxon>
    </lineage>
</organism>
<comment type="caution">
    <text evidence="1">The sequence shown here is derived from an EMBL/GenBank/DDBJ whole genome shotgun (WGS) entry which is preliminary data.</text>
</comment>
<dbReference type="OrthoDB" id="4494749at2"/>
<proteinExistence type="predicted"/>
<protein>
    <submittedName>
        <fullName evidence="1">Uncharacterized protein</fullName>
    </submittedName>
</protein>
<reference evidence="1" key="1">
    <citation type="submission" date="2016-03" db="EMBL/GenBank/DDBJ databases">
        <title>Sphingomonas melonis TY, whole genome shotgun sequencing.</title>
        <authorList>
            <person name="Wang H."/>
            <person name="Zhu P."/>
        </authorList>
    </citation>
    <scope>NUCLEOTIDE SEQUENCE [LARGE SCALE GENOMIC DNA]</scope>
    <source>
        <strain evidence="1">TY</strain>
    </source>
</reference>
<dbReference type="STRING" id="621456.BJP26_13330"/>
<dbReference type="GO" id="GO:0005975">
    <property type="term" value="P:carbohydrate metabolic process"/>
    <property type="evidence" value="ECO:0007669"/>
    <property type="project" value="InterPro"/>
</dbReference>
<dbReference type="RefSeq" id="WP_017979802.1">
    <property type="nucleotide sequence ID" value="NZ_CP017578.1"/>
</dbReference>
<dbReference type="EMBL" id="LQCK02000066">
    <property type="protein sequence ID" value="KZB93784.1"/>
    <property type="molecule type" value="Genomic_DNA"/>
</dbReference>
<gene>
    <name evidence="1" type="ORF">AVM11_10310</name>
</gene>
<evidence type="ECO:0000313" key="1">
    <source>
        <dbReference type="EMBL" id="KZB93784.1"/>
    </source>
</evidence>